<proteinExistence type="predicted"/>
<feature type="signal peptide" evidence="1">
    <location>
        <begin position="1"/>
        <end position="25"/>
    </location>
</feature>
<dbReference type="InterPro" id="IPR036280">
    <property type="entry name" value="Multihaem_cyt_sf"/>
</dbReference>
<sequence>MKRMVQLVTTLGMVASLALLAPAFANEQPELNLAKDASEAPGTPMAVPHVMKPGEDGEACNACHRSGVGKTPPTSHPERLNCTQCHVQGEVKKPAKAKKKK</sequence>
<dbReference type="RefSeq" id="WP_305732656.1">
    <property type="nucleotide sequence ID" value="NZ_OW150024.1"/>
</dbReference>
<keyword evidence="3" id="KW-1185">Reference proteome</keyword>
<gene>
    <name evidence="2" type="ORF">GEAMG1_2028</name>
</gene>
<evidence type="ECO:0000256" key="1">
    <source>
        <dbReference type="SAM" id="SignalP"/>
    </source>
</evidence>
<evidence type="ECO:0000313" key="3">
    <source>
        <dbReference type="Proteomes" id="UP001295463"/>
    </source>
</evidence>
<accession>A0ABM9D9N1</accession>
<dbReference type="EMBL" id="OW150024">
    <property type="protein sequence ID" value="CAH2031863.1"/>
    <property type="molecule type" value="Genomic_DNA"/>
</dbReference>
<protein>
    <submittedName>
        <fullName evidence="2">Diheme cytochrome c, NapB-like</fullName>
    </submittedName>
</protein>
<reference evidence="2 3" key="1">
    <citation type="submission" date="2022-03" db="EMBL/GenBank/DDBJ databases">
        <authorList>
            <person name="Koch H."/>
        </authorList>
    </citation>
    <scope>NUCLEOTIDE SEQUENCE [LARGE SCALE GENOMIC DNA]</scope>
    <source>
        <strain evidence="2 3">G1</strain>
    </source>
</reference>
<evidence type="ECO:0000313" key="2">
    <source>
        <dbReference type="EMBL" id="CAH2031863.1"/>
    </source>
</evidence>
<organism evidence="2 3">
    <name type="scientific">Trichlorobacter ammonificans</name>
    <dbReference type="NCBI Taxonomy" id="2916410"/>
    <lineage>
        <taxon>Bacteria</taxon>
        <taxon>Pseudomonadati</taxon>
        <taxon>Thermodesulfobacteriota</taxon>
        <taxon>Desulfuromonadia</taxon>
        <taxon>Geobacterales</taxon>
        <taxon>Geobacteraceae</taxon>
        <taxon>Trichlorobacter</taxon>
    </lineage>
</organism>
<feature type="chain" id="PRO_5045625954" evidence="1">
    <location>
        <begin position="26"/>
        <end position="101"/>
    </location>
</feature>
<dbReference type="SUPFAM" id="SSF48695">
    <property type="entry name" value="Multiheme cytochromes"/>
    <property type="match status" value="1"/>
</dbReference>
<name>A0ABM9D9N1_9BACT</name>
<dbReference type="Proteomes" id="UP001295463">
    <property type="component" value="Chromosome"/>
</dbReference>
<keyword evidence="1" id="KW-0732">Signal</keyword>